<keyword evidence="3" id="KW-1185">Reference proteome</keyword>
<comment type="caution">
    <text evidence="2">The sequence shown here is derived from an EMBL/GenBank/DDBJ whole genome shotgun (WGS) entry which is preliminary data.</text>
</comment>
<evidence type="ECO:0000256" key="1">
    <source>
        <dbReference type="SAM" id="Phobius"/>
    </source>
</evidence>
<keyword evidence="1" id="KW-1133">Transmembrane helix</keyword>
<evidence type="ECO:0000313" key="2">
    <source>
        <dbReference type="EMBL" id="GAA3620281.1"/>
    </source>
</evidence>
<dbReference type="EMBL" id="BAABAB010000016">
    <property type="protein sequence ID" value="GAA3620281.1"/>
    <property type="molecule type" value="Genomic_DNA"/>
</dbReference>
<evidence type="ECO:0000313" key="3">
    <source>
        <dbReference type="Proteomes" id="UP001501490"/>
    </source>
</evidence>
<proteinExistence type="predicted"/>
<dbReference type="RefSeq" id="WP_344804566.1">
    <property type="nucleotide sequence ID" value="NZ_BAABAB010000016.1"/>
</dbReference>
<sequence length="42" mass="4465">MTPFDIAPSPTEQAGPVIVVVILAVIAAAVVIVVLRRLRGRR</sequence>
<protein>
    <recommendedName>
        <fullName evidence="4">LPXTG cell wall anchor domain-containing protein</fullName>
    </recommendedName>
</protein>
<feature type="transmembrane region" description="Helical" evidence="1">
    <location>
        <begin position="14"/>
        <end position="35"/>
    </location>
</feature>
<keyword evidence="1" id="KW-0472">Membrane</keyword>
<gene>
    <name evidence="2" type="ORF">GCM10022236_23090</name>
</gene>
<keyword evidence="1" id="KW-0812">Transmembrane</keyword>
<evidence type="ECO:0008006" key="4">
    <source>
        <dbReference type="Google" id="ProtNLM"/>
    </source>
</evidence>
<organism evidence="2 3">
    <name type="scientific">Microlunatus ginsengisoli</name>
    <dbReference type="NCBI Taxonomy" id="363863"/>
    <lineage>
        <taxon>Bacteria</taxon>
        <taxon>Bacillati</taxon>
        <taxon>Actinomycetota</taxon>
        <taxon>Actinomycetes</taxon>
        <taxon>Propionibacteriales</taxon>
        <taxon>Propionibacteriaceae</taxon>
        <taxon>Microlunatus</taxon>
    </lineage>
</organism>
<dbReference type="Proteomes" id="UP001501490">
    <property type="component" value="Unassembled WGS sequence"/>
</dbReference>
<reference evidence="3" key="1">
    <citation type="journal article" date="2019" name="Int. J. Syst. Evol. Microbiol.">
        <title>The Global Catalogue of Microorganisms (GCM) 10K type strain sequencing project: providing services to taxonomists for standard genome sequencing and annotation.</title>
        <authorList>
            <consortium name="The Broad Institute Genomics Platform"/>
            <consortium name="The Broad Institute Genome Sequencing Center for Infectious Disease"/>
            <person name="Wu L."/>
            <person name="Ma J."/>
        </authorList>
    </citation>
    <scope>NUCLEOTIDE SEQUENCE [LARGE SCALE GENOMIC DNA]</scope>
    <source>
        <strain evidence="3">JCM 16929</strain>
    </source>
</reference>
<accession>A0ABP6ZXS2</accession>
<name>A0ABP6ZXS2_9ACTN</name>